<name>A0ABQ9IKA0_9NEOP</name>
<evidence type="ECO:0000313" key="2">
    <source>
        <dbReference type="EMBL" id="KAJ8896258.1"/>
    </source>
</evidence>
<proteinExistence type="predicted"/>
<feature type="transmembrane region" description="Helical" evidence="1">
    <location>
        <begin position="20"/>
        <end position="42"/>
    </location>
</feature>
<evidence type="ECO:0000256" key="1">
    <source>
        <dbReference type="SAM" id="Phobius"/>
    </source>
</evidence>
<protein>
    <submittedName>
        <fullName evidence="2">Uncharacterized protein</fullName>
    </submittedName>
</protein>
<keyword evidence="3" id="KW-1185">Reference proteome</keyword>
<comment type="caution">
    <text evidence="2">The sequence shown here is derived from an EMBL/GenBank/DDBJ whole genome shotgun (WGS) entry which is preliminary data.</text>
</comment>
<keyword evidence="1" id="KW-0472">Membrane</keyword>
<evidence type="ECO:0000313" key="3">
    <source>
        <dbReference type="Proteomes" id="UP001159363"/>
    </source>
</evidence>
<dbReference type="Proteomes" id="UP001159363">
    <property type="component" value="Chromosome 1"/>
</dbReference>
<keyword evidence="1" id="KW-0812">Transmembrane</keyword>
<organism evidence="2 3">
    <name type="scientific">Dryococelus australis</name>
    <dbReference type="NCBI Taxonomy" id="614101"/>
    <lineage>
        <taxon>Eukaryota</taxon>
        <taxon>Metazoa</taxon>
        <taxon>Ecdysozoa</taxon>
        <taxon>Arthropoda</taxon>
        <taxon>Hexapoda</taxon>
        <taxon>Insecta</taxon>
        <taxon>Pterygota</taxon>
        <taxon>Neoptera</taxon>
        <taxon>Polyneoptera</taxon>
        <taxon>Phasmatodea</taxon>
        <taxon>Verophasmatodea</taxon>
        <taxon>Anareolatae</taxon>
        <taxon>Phasmatidae</taxon>
        <taxon>Eurycanthinae</taxon>
        <taxon>Dryococelus</taxon>
    </lineage>
</organism>
<accession>A0ABQ9IKA0</accession>
<reference evidence="2 3" key="1">
    <citation type="submission" date="2023-02" db="EMBL/GenBank/DDBJ databases">
        <title>LHISI_Scaffold_Assembly.</title>
        <authorList>
            <person name="Stuart O.P."/>
            <person name="Cleave R."/>
            <person name="Magrath M.J.L."/>
            <person name="Mikheyev A.S."/>
        </authorList>
    </citation>
    <scope>NUCLEOTIDE SEQUENCE [LARGE SCALE GENOMIC DNA]</scope>
    <source>
        <strain evidence="2">Daus_M_001</strain>
        <tissue evidence="2">Leg muscle</tissue>
    </source>
</reference>
<keyword evidence="1" id="KW-1133">Transmembrane helix</keyword>
<gene>
    <name evidence="2" type="ORF">PR048_001602</name>
</gene>
<dbReference type="EMBL" id="JARBHB010000001">
    <property type="protein sequence ID" value="KAJ8896258.1"/>
    <property type="molecule type" value="Genomic_DNA"/>
</dbReference>
<sequence>MPANTGAFNSVHHDTLLQKLFYLGIFRVIDVQLHMVCMLAFLKYLSRARSYMHYLHLMSSSLWEL</sequence>